<feature type="region of interest" description="Disordered" evidence="1">
    <location>
        <begin position="831"/>
        <end position="861"/>
    </location>
</feature>
<dbReference type="Pfam" id="PF00855">
    <property type="entry name" value="PWWP"/>
    <property type="match status" value="1"/>
</dbReference>
<dbReference type="AlphaFoldDB" id="A0A8B8LU35"/>
<evidence type="ECO:0000256" key="1">
    <source>
        <dbReference type="SAM" id="MobiDB-lite"/>
    </source>
</evidence>
<feature type="compositionally biased region" description="Basic and acidic residues" evidence="1">
    <location>
        <begin position="514"/>
        <end position="535"/>
    </location>
</feature>
<dbReference type="GeneID" id="113867755"/>
<feature type="region of interest" description="Disordered" evidence="1">
    <location>
        <begin position="684"/>
        <end position="731"/>
    </location>
</feature>
<feature type="region of interest" description="Disordered" evidence="1">
    <location>
        <begin position="505"/>
        <end position="546"/>
    </location>
</feature>
<gene>
    <name evidence="4" type="primary">LOC113867755</name>
</gene>
<dbReference type="OrthoDB" id="62853at2759"/>
<sequence length="916" mass="100725">MGMVETASKASFGGSSPSDNMVQGSELENEHREGLGGVPENDDGFSSLGNHGLSDDGAVEAVKSSVIEKQVFVLRENDCQVLADSEMNAVSMAFSSGDTEKLECVFASESERRVAEAVVLRVDGLVGKKSEEGEKDKDCDVNVVATVQVPIADTNENMDVEVKELSNEGYGFAVGDFVWGEIKSHHWWPGRVYDPSDASHLTLKNNRLLVAYFGDENYAWCHPSQLKHFEENFDDMVKRSRSVAFVNAVQEAVNEFGRLLYVNMSCSLKSSPPMAKNSGIKEGVLVAENDIGRLLDVSVDPAELLSRVKQIAKIIDIASILELEILKAQLSAFYLSKGGYKLPDYVDPKPIPGFEDSLMVETVDVGNSKSSVKAPGQGPFEEDYSTLLVSSTSGELCHSPLLLANGINHRRKQKSIAEIMGENIDVHVKNIEGYAADQMVDAVGSSSRKKRKDSEKNAMASESVQMKMLLQDTHRNVSSAENDGIGGKENINIGTSMYLKEKKEGFGYENNSNESKKETDEGGTEGRNEKGYLSRERKKSKYLSPPFTTSISGVMKGYVEQESLKVSGKARPPQGTARAAGKLSPTILKCNGETFQENFSKEVEKEWKLCNSSNYQKQDDEKKTIDPKKIQAPVGEVLSQVHYAAISPLIPWESTSLDQVVDFISVFRSSLCCQGSLCQAYKKQQPGRKRKKAESEHAMLRKDQSQSDRISPNLDSQPTKRRKETIAGISKVKRVPETNIGNKGTDENAQGAVLFVSFWPGSSLPSKPDLITIYSKFGDLNEAETDMFRTNFTARVSFLRTRDAEKALNHSQNNNPFESSDVTFQLQYVSDGSKSAQHGERSKSKPLPAKKEDTTPSVPLSHGSEASKLIFIKQKLQGLTSMLASSGDKSHDMLTKLESEMKALLEDVNKMVESSS</sequence>
<feature type="compositionally biased region" description="Basic and acidic residues" evidence="1">
    <location>
        <begin position="837"/>
        <end position="854"/>
    </location>
</feature>
<feature type="region of interest" description="Disordered" evidence="1">
    <location>
        <begin position="1"/>
        <end position="52"/>
    </location>
</feature>
<feature type="domain" description="PWWP" evidence="2">
    <location>
        <begin position="174"/>
        <end position="232"/>
    </location>
</feature>
<protein>
    <submittedName>
        <fullName evidence="4">Serine/threonine-protein kinase ATM</fullName>
    </submittedName>
</protein>
<dbReference type="InterPro" id="IPR000313">
    <property type="entry name" value="PWWP_dom"/>
</dbReference>
<reference evidence="4" key="2">
    <citation type="submission" date="2025-08" db="UniProtKB">
        <authorList>
            <consortium name="RefSeq"/>
        </authorList>
    </citation>
    <scope>IDENTIFICATION</scope>
    <source>
        <tissue evidence="4">Young leaves</tissue>
    </source>
</reference>
<dbReference type="SMART" id="SM00293">
    <property type="entry name" value="PWWP"/>
    <property type="match status" value="1"/>
</dbReference>
<dbReference type="Proteomes" id="UP000694853">
    <property type="component" value="Unplaced"/>
</dbReference>
<feature type="compositionally biased region" description="Polar residues" evidence="1">
    <location>
        <begin position="13"/>
        <end position="23"/>
    </location>
</feature>
<dbReference type="SUPFAM" id="SSF63748">
    <property type="entry name" value="Tudor/PWWP/MBT"/>
    <property type="match status" value="1"/>
</dbReference>
<evidence type="ECO:0000313" key="4">
    <source>
        <dbReference type="RefSeq" id="XP_027359008.1"/>
    </source>
</evidence>
<evidence type="ECO:0000313" key="3">
    <source>
        <dbReference type="Proteomes" id="UP000694853"/>
    </source>
</evidence>
<dbReference type="PANTHER" id="PTHR42851">
    <property type="entry name" value="ALDOLASE-RELATED"/>
    <property type="match status" value="1"/>
</dbReference>
<proteinExistence type="predicted"/>
<dbReference type="PANTHER" id="PTHR42851:SF12">
    <property type="entry name" value="PWWP DOMAIN PROTEIN"/>
    <property type="match status" value="1"/>
</dbReference>
<feature type="compositionally biased region" description="Basic and acidic residues" evidence="1">
    <location>
        <begin position="693"/>
        <end position="706"/>
    </location>
</feature>
<evidence type="ECO:0000259" key="2">
    <source>
        <dbReference type="PROSITE" id="PS50812"/>
    </source>
</evidence>
<name>A0A8B8LU35_ABRPR</name>
<dbReference type="Gene3D" id="2.30.30.140">
    <property type="match status" value="1"/>
</dbReference>
<keyword evidence="4" id="KW-0808">Transferase</keyword>
<dbReference type="RefSeq" id="XP_027359008.1">
    <property type="nucleotide sequence ID" value="XM_027503207.1"/>
</dbReference>
<feature type="region of interest" description="Disordered" evidence="1">
    <location>
        <begin position="442"/>
        <end position="462"/>
    </location>
</feature>
<keyword evidence="4" id="KW-0418">Kinase</keyword>
<dbReference type="GO" id="GO:0016301">
    <property type="term" value="F:kinase activity"/>
    <property type="evidence" value="ECO:0007669"/>
    <property type="project" value="UniProtKB-KW"/>
</dbReference>
<dbReference type="CDD" id="cd05162">
    <property type="entry name" value="PWWP"/>
    <property type="match status" value="1"/>
</dbReference>
<feature type="compositionally biased region" description="Polar residues" evidence="1">
    <location>
        <begin position="707"/>
        <end position="717"/>
    </location>
</feature>
<reference evidence="3" key="1">
    <citation type="journal article" date="2019" name="Toxins">
        <title>Detection of Abrin-Like and Prepropulchellin-Like Toxin Genes and Transcripts Using Whole Genome Sequencing and Full-Length Transcript Sequencing of Abrus precatorius.</title>
        <authorList>
            <person name="Hovde B.T."/>
            <person name="Daligault H.E."/>
            <person name="Hanschen E.R."/>
            <person name="Kunde Y.A."/>
            <person name="Johnson M.B."/>
            <person name="Starkenburg S.R."/>
            <person name="Johnson S.L."/>
        </authorList>
    </citation>
    <scope>NUCLEOTIDE SEQUENCE [LARGE SCALE GENOMIC DNA]</scope>
</reference>
<keyword evidence="3" id="KW-1185">Reference proteome</keyword>
<dbReference type="InterPro" id="IPR053063">
    <property type="entry name" value="PWWP_domain_containing_PDP"/>
</dbReference>
<accession>A0A8B8LU35</accession>
<dbReference type="PROSITE" id="PS50812">
    <property type="entry name" value="PWWP"/>
    <property type="match status" value="1"/>
</dbReference>
<dbReference type="KEGG" id="aprc:113867755"/>
<organism evidence="3 4">
    <name type="scientific">Abrus precatorius</name>
    <name type="common">Indian licorice</name>
    <name type="synonym">Glycine abrus</name>
    <dbReference type="NCBI Taxonomy" id="3816"/>
    <lineage>
        <taxon>Eukaryota</taxon>
        <taxon>Viridiplantae</taxon>
        <taxon>Streptophyta</taxon>
        <taxon>Embryophyta</taxon>
        <taxon>Tracheophyta</taxon>
        <taxon>Spermatophyta</taxon>
        <taxon>Magnoliopsida</taxon>
        <taxon>eudicotyledons</taxon>
        <taxon>Gunneridae</taxon>
        <taxon>Pentapetalae</taxon>
        <taxon>rosids</taxon>
        <taxon>fabids</taxon>
        <taxon>Fabales</taxon>
        <taxon>Fabaceae</taxon>
        <taxon>Papilionoideae</taxon>
        <taxon>50 kb inversion clade</taxon>
        <taxon>NPAAA clade</taxon>
        <taxon>indigoferoid/millettioid clade</taxon>
        <taxon>Abreae</taxon>
        <taxon>Abrus</taxon>
    </lineage>
</organism>